<evidence type="ECO:0000256" key="1">
    <source>
        <dbReference type="SAM" id="MobiDB-lite"/>
    </source>
</evidence>
<dbReference type="EMBL" id="GL698472">
    <property type="protein sequence ID" value="EFY92982.1"/>
    <property type="molecule type" value="Genomic_DNA"/>
</dbReference>
<organism evidence="4">
    <name type="scientific">Metarhizium acridum (strain CQMa 102)</name>
    <dbReference type="NCBI Taxonomy" id="655827"/>
    <lineage>
        <taxon>Eukaryota</taxon>
        <taxon>Fungi</taxon>
        <taxon>Dikarya</taxon>
        <taxon>Ascomycota</taxon>
        <taxon>Pezizomycotina</taxon>
        <taxon>Sordariomycetes</taxon>
        <taxon>Hypocreomycetidae</taxon>
        <taxon>Hypocreales</taxon>
        <taxon>Clavicipitaceae</taxon>
        <taxon>Metarhizium</taxon>
    </lineage>
</organism>
<dbReference type="KEGG" id="maw:19245076"/>
<evidence type="ECO:0000313" key="4">
    <source>
        <dbReference type="Proteomes" id="UP000002499"/>
    </source>
</evidence>
<gene>
    <name evidence="3" type="ORF">MAC_00765</name>
</gene>
<dbReference type="AlphaFoldDB" id="E9DTC7"/>
<dbReference type="eggNOG" id="ENOG502T9U7">
    <property type="taxonomic scope" value="Eukaryota"/>
</dbReference>
<evidence type="ECO:0008006" key="5">
    <source>
        <dbReference type="Google" id="ProtNLM"/>
    </source>
</evidence>
<dbReference type="GeneID" id="19245076"/>
<keyword evidence="4" id="KW-1185">Reference proteome</keyword>
<proteinExistence type="predicted"/>
<accession>E9DTC7</accession>
<evidence type="ECO:0000256" key="2">
    <source>
        <dbReference type="SAM" id="SignalP"/>
    </source>
</evidence>
<reference evidence="3 4" key="1">
    <citation type="journal article" date="2011" name="PLoS Genet.">
        <title>Genome sequencing and comparative transcriptomics of the model entomopathogenic fungi Metarhizium anisopliae and M. acridum.</title>
        <authorList>
            <person name="Gao Q."/>
            <person name="Jin K."/>
            <person name="Ying S.H."/>
            <person name="Zhang Y."/>
            <person name="Xiao G."/>
            <person name="Shang Y."/>
            <person name="Duan Z."/>
            <person name="Hu X."/>
            <person name="Xie X.Q."/>
            <person name="Zhou G."/>
            <person name="Peng G."/>
            <person name="Luo Z."/>
            <person name="Huang W."/>
            <person name="Wang B."/>
            <person name="Fang W."/>
            <person name="Wang S."/>
            <person name="Zhong Y."/>
            <person name="Ma L.J."/>
            <person name="St Leger R.J."/>
            <person name="Zhao G.P."/>
            <person name="Pei Y."/>
            <person name="Feng M.G."/>
            <person name="Xia Y."/>
            <person name="Wang C."/>
        </authorList>
    </citation>
    <scope>NUCLEOTIDE SEQUENCE [LARGE SCALE GENOMIC DNA]</scope>
    <source>
        <strain evidence="3 4">CQMa 102</strain>
    </source>
</reference>
<keyword evidence="2" id="KW-0732">Signal</keyword>
<dbReference type="OMA" id="KLMARIM"/>
<dbReference type="OrthoDB" id="3231004at2759"/>
<dbReference type="HOGENOM" id="CLU_025683_1_0_1"/>
<sequence>MKAYPFIGKALCLAFYARPSLALKVPYQDELTMGQGYNTFLGRGLIHDAVMTTSEKDAAANSINNRSERPGNKNSTGRFNFTEPGPVMPGVDLDGYFTPTSPEELARIIDEANKASSDKEKRNGATNMISDKKMSVKGCQAEVHSHIEFVSDYTSYLKALGVNAATSFEMGGKLMARIMLTFDEASDKEDIKATAEASLGFWGVSGQLSTEVAKNMEKLSKQAQVKVKIFYQGDIGRQLQGRSEPSDEQNSAQQIFASAKSWADTFLEMACDQDYSYQTLLDTYTNIGNFPQNQSIVHYTTAGAVAYQLLGEMVKHTELRKTLQMREALSQEEDREIQLHETRLINAQKNWIRETARNPDNALETVQALFALSNEYYKKWKPYLTAQSSPVEIKAFDRLVSAKDPDTKNPATYDCSHWHEWYGQDQWTWSKVRFCLPTQTDVFKLTVFREKSQYLWGSAWYYEKELYPADVTVRVTLKRVHPKPRVWTFYSEKTSRMSFTVAQKEKLLPGRYNVQVNFYQQGPYWDGTPLGEVAEFEITAS</sequence>
<dbReference type="RefSeq" id="XP_007807105.1">
    <property type="nucleotide sequence ID" value="XM_007808914.1"/>
</dbReference>
<feature type="signal peptide" evidence="2">
    <location>
        <begin position="1"/>
        <end position="22"/>
    </location>
</feature>
<dbReference type="Proteomes" id="UP000002499">
    <property type="component" value="Unassembled WGS sequence"/>
</dbReference>
<evidence type="ECO:0000313" key="3">
    <source>
        <dbReference type="EMBL" id="EFY92982.1"/>
    </source>
</evidence>
<feature type="chain" id="PRO_5003238140" description="Subtilisin-like protease" evidence="2">
    <location>
        <begin position="23"/>
        <end position="541"/>
    </location>
</feature>
<name>E9DTC7_METAQ</name>
<feature type="region of interest" description="Disordered" evidence="1">
    <location>
        <begin position="57"/>
        <end position="84"/>
    </location>
</feature>
<dbReference type="InParanoid" id="E9DTC7"/>
<protein>
    <recommendedName>
        <fullName evidence="5">Subtilisin-like protease</fullName>
    </recommendedName>
</protein>